<accession>A0A1G7AZY5</accession>
<dbReference type="STRING" id="521013.SAMN04488567_1177"/>
<dbReference type="AlphaFoldDB" id="A0A1G7AZY5"/>
<organism evidence="1 2">
    <name type="scientific">Limimaricola pyoseonensis</name>
    <dbReference type="NCBI Taxonomy" id="521013"/>
    <lineage>
        <taxon>Bacteria</taxon>
        <taxon>Pseudomonadati</taxon>
        <taxon>Pseudomonadota</taxon>
        <taxon>Alphaproteobacteria</taxon>
        <taxon>Rhodobacterales</taxon>
        <taxon>Paracoccaceae</taxon>
        <taxon>Limimaricola</taxon>
    </lineage>
</organism>
<evidence type="ECO:0000313" key="2">
    <source>
        <dbReference type="Proteomes" id="UP000198922"/>
    </source>
</evidence>
<dbReference type="Proteomes" id="UP000198922">
    <property type="component" value="Unassembled WGS sequence"/>
</dbReference>
<evidence type="ECO:0000313" key="1">
    <source>
        <dbReference type="EMBL" id="SDE20262.1"/>
    </source>
</evidence>
<dbReference type="Gene3D" id="3.40.50.280">
    <property type="entry name" value="Cobalamin-binding domain"/>
    <property type="match status" value="1"/>
</dbReference>
<dbReference type="SUPFAM" id="SSF52242">
    <property type="entry name" value="Cobalamin (vitamin B12)-binding domain"/>
    <property type="match status" value="1"/>
</dbReference>
<keyword evidence="2" id="KW-1185">Reference proteome</keyword>
<evidence type="ECO:0008006" key="3">
    <source>
        <dbReference type="Google" id="ProtNLM"/>
    </source>
</evidence>
<name>A0A1G7AZY5_9RHOB</name>
<proteinExistence type="predicted"/>
<dbReference type="GO" id="GO:0031419">
    <property type="term" value="F:cobalamin binding"/>
    <property type="evidence" value="ECO:0007669"/>
    <property type="project" value="InterPro"/>
</dbReference>
<dbReference type="GO" id="GO:0046872">
    <property type="term" value="F:metal ion binding"/>
    <property type="evidence" value="ECO:0007669"/>
    <property type="project" value="InterPro"/>
</dbReference>
<dbReference type="InterPro" id="IPR036724">
    <property type="entry name" value="Cobalamin-bd_sf"/>
</dbReference>
<gene>
    <name evidence="1" type="ORF">SAMN04488567_1177</name>
</gene>
<protein>
    <recommendedName>
        <fullName evidence="3">B12 binding domain-containing protein</fullName>
    </recommendedName>
</protein>
<dbReference type="EMBL" id="FNAT01000001">
    <property type="protein sequence ID" value="SDE20262.1"/>
    <property type="molecule type" value="Genomic_DNA"/>
</dbReference>
<sequence length="265" mass="28258">MYVIDHRNPDTAPDRQHKGICVLVEAALSSMVAARSGPVPARVDDWVRELTEALMAESETLHLRVVAALRASGVGGDELFERYVPDAARLLGEYWVQDRASFVEVTVGTGRLQRLIRERGEAGHGTPDRTVPLGQSVLMVVPRFEDHSLGAFVAADQFRRHGIWVHVAIGLGGAELSQQVMSRRYAMIGLTGGSLKVLEELAGLVDALRTDARPSVPIVLGGCVVALTREAGRITGVDHAVSSVREAIARCGLVTVAGALSSGAA</sequence>
<reference evidence="2" key="1">
    <citation type="submission" date="2016-10" db="EMBL/GenBank/DDBJ databases">
        <authorList>
            <person name="Varghese N."/>
            <person name="Submissions S."/>
        </authorList>
    </citation>
    <scope>NUCLEOTIDE SEQUENCE [LARGE SCALE GENOMIC DNA]</scope>
    <source>
        <strain evidence="2">DSM 21424</strain>
    </source>
</reference>
<dbReference type="RefSeq" id="WP_242652198.1">
    <property type="nucleotide sequence ID" value="NZ_FNAT01000001.1"/>
</dbReference>